<sequence length="34" mass="4239">MFIYNNFSIFIFNIHINLYIITFFNHNYKYNTSA</sequence>
<organism evidence="2">
    <name type="scientific">Chondria sp.</name>
    <name type="common">in: red algae</name>
    <dbReference type="NCBI Taxonomy" id="1982705"/>
    <lineage>
        <taxon>Eukaryota</taxon>
        <taxon>Rhodophyta</taxon>
        <taxon>Florideophyceae</taxon>
        <taxon>Rhodymeniophycidae</taxon>
        <taxon>Ceramiales</taxon>
        <taxon>Rhodomelaceae</taxon>
        <taxon>Chondrieae</taxon>
        <taxon>Chondria</taxon>
    </lineage>
</organism>
<accession>A0A1Z1MR25</accession>
<gene>
    <name evidence="2" type="primary">orf34c</name>
</gene>
<keyword evidence="2" id="KW-0150">Chloroplast</keyword>
<proteinExistence type="predicted"/>
<keyword evidence="1" id="KW-1133">Transmembrane helix</keyword>
<keyword evidence="1" id="KW-0472">Membrane</keyword>
<keyword evidence="1" id="KW-0812">Transmembrane</keyword>
<dbReference type="AlphaFoldDB" id="A0A1Z1MR25"/>
<name>A0A1Z1MR25_9FLOR</name>
<keyword evidence="2" id="KW-0934">Plastid</keyword>
<feature type="transmembrane region" description="Helical" evidence="1">
    <location>
        <begin position="6"/>
        <end position="24"/>
    </location>
</feature>
<evidence type="ECO:0000313" key="2">
    <source>
        <dbReference type="EMBL" id="ARW68282.1"/>
    </source>
</evidence>
<dbReference type="EMBL" id="MF101451">
    <property type="protein sequence ID" value="ARW68282.1"/>
    <property type="molecule type" value="Genomic_DNA"/>
</dbReference>
<reference evidence="2" key="1">
    <citation type="journal article" date="2017" name="J. Phycol.">
        <title>Analysis of chloroplast genomes and a supermatrix inform reclassification of the Rhodomelaceae (Rhodophyta).</title>
        <authorList>
            <person name="Diaz-Tapia P."/>
            <person name="Maggs C.A."/>
            <person name="West J.A."/>
            <person name="Verbruggen H."/>
        </authorList>
    </citation>
    <scope>NUCLEOTIDE SEQUENCE</scope>
    <source>
        <strain evidence="2">PD1582</strain>
    </source>
</reference>
<protein>
    <submittedName>
        <fullName evidence="2">Uncharacterized protein</fullName>
    </submittedName>
</protein>
<geneLocation type="chloroplast" evidence="2"/>
<evidence type="ECO:0000256" key="1">
    <source>
        <dbReference type="SAM" id="Phobius"/>
    </source>
</evidence>